<name>A0A0K0FDA0_STRVS</name>
<reference evidence="1" key="1">
    <citation type="submission" date="2014-07" db="EMBL/GenBank/DDBJ databases">
        <authorList>
            <person name="Martin A.A"/>
            <person name="De Silva N."/>
        </authorList>
    </citation>
    <scope>NUCLEOTIDE SEQUENCE</scope>
</reference>
<sequence length="101" mass="11716">MLESLFYPLQQSIGRICTPNMTECYVIILYILYLGSDCIIRVNHLLGRDIWSGVRVSLFYLLVRTCDCSWRKFCSFTPSQKIFSSTFSVPVFLFAYGGYLE</sequence>
<proteinExistence type="predicted"/>
<dbReference type="AlphaFoldDB" id="A0A0K0FDA0"/>
<evidence type="ECO:0000313" key="2">
    <source>
        <dbReference type="WBParaSite" id="SVE_0682000.1"/>
    </source>
</evidence>
<keyword evidence="1" id="KW-1185">Reference proteome</keyword>
<dbReference type="WBParaSite" id="SVE_0682000.1">
    <property type="protein sequence ID" value="SVE_0682000.1"/>
    <property type="gene ID" value="SVE_0682000"/>
</dbReference>
<organism evidence="1 2">
    <name type="scientific">Strongyloides venezuelensis</name>
    <name type="common">Threadworm</name>
    <dbReference type="NCBI Taxonomy" id="75913"/>
    <lineage>
        <taxon>Eukaryota</taxon>
        <taxon>Metazoa</taxon>
        <taxon>Ecdysozoa</taxon>
        <taxon>Nematoda</taxon>
        <taxon>Chromadorea</taxon>
        <taxon>Rhabditida</taxon>
        <taxon>Tylenchina</taxon>
        <taxon>Panagrolaimomorpha</taxon>
        <taxon>Strongyloidoidea</taxon>
        <taxon>Strongyloididae</taxon>
        <taxon>Strongyloides</taxon>
    </lineage>
</organism>
<evidence type="ECO:0000313" key="1">
    <source>
        <dbReference type="Proteomes" id="UP000035680"/>
    </source>
</evidence>
<accession>A0A0K0FDA0</accession>
<dbReference type="Proteomes" id="UP000035680">
    <property type="component" value="Unassembled WGS sequence"/>
</dbReference>
<reference evidence="2" key="2">
    <citation type="submission" date="2015-08" db="UniProtKB">
        <authorList>
            <consortium name="WormBaseParasite"/>
        </authorList>
    </citation>
    <scope>IDENTIFICATION</scope>
</reference>
<protein>
    <submittedName>
        <fullName evidence="2">Ovule protein</fullName>
    </submittedName>
</protein>